<dbReference type="Proteomes" id="UP001552299">
    <property type="component" value="Unassembled WGS sequence"/>
</dbReference>
<feature type="repeat" description="PPR" evidence="2">
    <location>
        <begin position="252"/>
        <end position="286"/>
    </location>
</feature>
<feature type="region of interest" description="Disordered" evidence="3">
    <location>
        <begin position="1"/>
        <end position="21"/>
    </location>
</feature>
<evidence type="ECO:0000313" key="4">
    <source>
        <dbReference type="EMBL" id="KAL0917496.1"/>
    </source>
</evidence>
<dbReference type="PROSITE" id="PS51375">
    <property type="entry name" value="PPR"/>
    <property type="match status" value="3"/>
</dbReference>
<dbReference type="Pfam" id="PF01535">
    <property type="entry name" value="PPR"/>
    <property type="match status" value="5"/>
</dbReference>
<evidence type="ECO:0008006" key="6">
    <source>
        <dbReference type="Google" id="ProtNLM"/>
    </source>
</evidence>
<dbReference type="AlphaFoldDB" id="A0ABD0V4C6"/>
<protein>
    <recommendedName>
        <fullName evidence="6">Pentatricopeptide repeat-containing protein</fullName>
    </recommendedName>
</protein>
<dbReference type="Gene3D" id="1.25.40.10">
    <property type="entry name" value="Tetratricopeptide repeat domain"/>
    <property type="match status" value="3"/>
</dbReference>
<accession>A0ABD0V4C6</accession>
<dbReference type="InterPro" id="IPR046960">
    <property type="entry name" value="PPR_At4g14850-like_plant"/>
</dbReference>
<comment type="caution">
    <text evidence="4">The sequence shown here is derived from an EMBL/GenBank/DDBJ whole genome shotgun (WGS) entry which is preliminary data.</text>
</comment>
<dbReference type="PANTHER" id="PTHR47926:SF500">
    <property type="entry name" value="REPEAT-CONTAINING PROTEIN, PUTATIVE-RELATED"/>
    <property type="match status" value="1"/>
</dbReference>
<dbReference type="Pfam" id="PF20431">
    <property type="entry name" value="E_motif"/>
    <property type="match status" value="1"/>
</dbReference>
<sequence length="582" mass="64578">MTTLARANSSPAFSGGNNSALHSQSIRKRKPIFCSISSAYQLFDEERHRDYSGKAALIRGLSRQGEPLKALDLFRELASDNPQKPTALPLAAVLRCCTSLQAVKSGQEVHGFLVRNGGEEAAACRTQSALVCFYGKCGLLSLARKVFDLIPMRDVVSWTIMLMGYANEKGNKDEVMCLFLDMLWSGIKPNRHTLTVMLGCASLLEGKQLQAYIAKRGWNYDAFTGSSLIDMYAKNGYLDAAQLVFDRIERKDVVCYNSLILGYGRTGLAWNLIIIFNEMCMVGLVPNHSTMVGLLNSCALLGLMSLSRQFHAQAMVRGFSPDEVLQGIIIDMYAKCGDLESARVAFDRMGEVKNIAGWNSMICGYGKHGHAMEAFEVFNSMQKASFPPEHITFTCLLSAFSHSGLVDEGWKLFNSMAEVYRVYPRKEHYACMVDLLGRAGRVREAYEFISRSNLEFGASVWGALLAACKVWGDADIGKIAARKLFEIEPESSGSYVGLASIYAANERWDDAVLVRRLMDGNGVKKDPGHSLINLRGAVQKFRTGEGDMMNCHDMEELMLMCRRLNSNILSYDYDEILVGFEG</sequence>
<gene>
    <name evidence="4" type="ORF">M5K25_012561</name>
</gene>
<dbReference type="SUPFAM" id="SSF48452">
    <property type="entry name" value="TPR-like"/>
    <property type="match status" value="1"/>
</dbReference>
<dbReference type="NCBIfam" id="TIGR00756">
    <property type="entry name" value="PPR"/>
    <property type="match status" value="2"/>
</dbReference>
<dbReference type="InterPro" id="IPR002885">
    <property type="entry name" value="PPR_rpt"/>
</dbReference>
<feature type="repeat" description="PPR" evidence="2">
    <location>
        <begin position="354"/>
        <end position="388"/>
    </location>
</feature>
<feature type="repeat" description="PPR" evidence="2">
    <location>
        <begin position="154"/>
        <end position="189"/>
    </location>
</feature>
<dbReference type="FunFam" id="1.25.40.10:FF:000090">
    <property type="entry name" value="Pentatricopeptide repeat-containing protein, chloroplastic"/>
    <property type="match status" value="1"/>
</dbReference>
<keyword evidence="5" id="KW-1185">Reference proteome</keyword>
<proteinExistence type="predicted"/>
<evidence type="ECO:0000256" key="2">
    <source>
        <dbReference type="PROSITE-ProRule" id="PRU00708"/>
    </source>
</evidence>
<evidence type="ECO:0000256" key="3">
    <source>
        <dbReference type="SAM" id="MobiDB-lite"/>
    </source>
</evidence>
<reference evidence="4 5" key="1">
    <citation type="journal article" date="2024" name="Plant Biotechnol. J.">
        <title>Dendrobium thyrsiflorum genome and its molecular insights into genes involved in important horticultural traits.</title>
        <authorList>
            <person name="Chen B."/>
            <person name="Wang J.Y."/>
            <person name="Zheng P.J."/>
            <person name="Li K.L."/>
            <person name="Liang Y.M."/>
            <person name="Chen X.F."/>
            <person name="Zhang C."/>
            <person name="Zhao X."/>
            <person name="He X."/>
            <person name="Zhang G.Q."/>
            <person name="Liu Z.J."/>
            <person name="Xu Q."/>
        </authorList>
    </citation>
    <scope>NUCLEOTIDE SEQUENCE [LARGE SCALE GENOMIC DNA]</scope>
    <source>
        <strain evidence="4">GZMU011</strain>
    </source>
</reference>
<dbReference type="PANTHER" id="PTHR47926">
    <property type="entry name" value="PENTATRICOPEPTIDE REPEAT-CONTAINING PROTEIN"/>
    <property type="match status" value="1"/>
</dbReference>
<keyword evidence="1" id="KW-0677">Repeat</keyword>
<dbReference type="EMBL" id="JANQDX010000010">
    <property type="protein sequence ID" value="KAL0917496.1"/>
    <property type="molecule type" value="Genomic_DNA"/>
</dbReference>
<organism evidence="4 5">
    <name type="scientific">Dendrobium thyrsiflorum</name>
    <name type="common">Pinecone-like raceme dendrobium</name>
    <name type="synonym">Orchid</name>
    <dbReference type="NCBI Taxonomy" id="117978"/>
    <lineage>
        <taxon>Eukaryota</taxon>
        <taxon>Viridiplantae</taxon>
        <taxon>Streptophyta</taxon>
        <taxon>Embryophyta</taxon>
        <taxon>Tracheophyta</taxon>
        <taxon>Spermatophyta</taxon>
        <taxon>Magnoliopsida</taxon>
        <taxon>Liliopsida</taxon>
        <taxon>Asparagales</taxon>
        <taxon>Orchidaceae</taxon>
        <taxon>Epidendroideae</taxon>
        <taxon>Malaxideae</taxon>
        <taxon>Dendrobiinae</taxon>
        <taxon>Dendrobium</taxon>
    </lineage>
</organism>
<evidence type="ECO:0000256" key="1">
    <source>
        <dbReference type="ARBA" id="ARBA00022737"/>
    </source>
</evidence>
<name>A0ABD0V4C6_DENTH</name>
<dbReference type="Pfam" id="PF13041">
    <property type="entry name" value="PPR_2"/>
    <property type="match status" value="2"/>
</dbReference>
<dbReference type="InterPro" id="IPR011990">
    <property type="entry name" value="TPR-like_helical_dom_sf"/>
</dbReference>
<dbReference type="InterPro" id="IPR046848">
    <property type="entry name" value="E_motif"/>
</dbReference>
<evidence type="ECO:0000313" key="5">
    <source>
        <dbReference type="Proteomes" id="UP001552299"/>
    </source>
</evidence>